<evidence type="ECO:0000256" key="3">
    <source>
        <dbReference type="ARBA" id="ARBA00022741"/>
    </source>
</evidence>
<dbReference type="InterPro" id="IPR050093">
    <property type="entry name" value="ABC_SmlMolc_Importer"/>
</dbReference>
<dbReference type="PROSITE" id="PS00211">
    <property type="entry name" value="ABC_TRANSPORTER_1"/>
    <property type="match status" value="1"/>
</dbReference>
<dbReference type="InterPro" id="IPR003593">
    <property type="entry name" value="AAA+_ATPase"/>
</dbReference>
<protein>
    <submittedName>
        <fullName evidence="6">ATP-binding cassette domain-containing protein</fullName>
    </submittedName>
</protein>
<evidence type="ECO:0000259" key="5">
    <source>
        <dbReference type="PROSITE" id="PS50893"/>
    </source>
</evidence>
<reference evidence="6 7" key="1">
    <citation type="submission" date="2019-01" db="EMBL/GenBank/DDBJ databases">
        <authorList>
            <person name="Chen W.-M."/>
        </authorList>
    </citation>
    <scope>NUCLEOTIDE SEQUENCE [LARGE SCALE GENOMIC DNA]</scope>
    <source>
        <strain evidence="6 7">ICH-3</strain>
    </source>
</reference>
<dbReference type="AlphaFoldDB" id="A0A437JX09"/>
<keyword evidence="3" id="KW-0547">Nucleotide-binding</keyword>
<proteinExistence type="predicted"/>
<gene>
    <name evidence="6" type="ORF">ENE75_07080</name>
</gene>
<evidence type="ECO:0000313" key="7">
    <source>
        <dbReference type="Proteomes" id="UP000288178"/>
    </source>
</evidence>
<dbReference type="PROSITE" id="PS50893">
    <property type="entry name" value="ABC_TRANSPORTER_2"/>
    <property type="match status" value="1"/>
</dbReference>
<dbReference type="SUPFAM" id="SSF52540">
    <property type="entry name" value="P-loop containing nucleoside triphosphate hydrolases"/>
    <property type="match status" value="1"/>
</dbReference>
<dbReference type="InterPro" id="IPR027417">
    <property type="entry name" value="P-loop_NTPase"/>
</dbReference>
<dbReference type="SMART" id="SM00382">
    <property type="entry name" value="AAA"/>
    <property type="match status" value="1"/>
</dbReference>
<dbReference type="InterPro" id="IPR003439">
    <property type="entry name" value="ABC_transporter-like_ATP-bd"/>
</dbReference>
<dbReference type="Proteomes" id="UP000288178">
    <property type="component" value="Unassembled WGS sequence"/>
</dbReference>
<dbReference type="PANTHER" id="PTHR42781">
    <property type="entry name" value="SPERMIDINE/PUTRESCINE IMPORT ATP-BINDING PROTEIN POTA"/>
    <property type="match status" value="1"/>
</dbReference>
<evidence type="ECO:0000256" key="4">
    <source>
        <dbReference type="ARBA" id="ARBA00022840"/>
    </source>
</evidence>
<evidence type="ECO:0000256" key="2">
    <source>
        <dbReference type="ARBA" id="ARBA00022475"/>
    </source>
</evidence>
<dbReference type="GO" id="GO:0016887">
    <property type="term" value="F:ATP hydrolysis activity"/>
    <property type="evidence" value="ECO:0007669"/>
    <property type="project" value="InterPro"/>
</dbReference>
<dbReference type="InterPro" id="IPR017871">
    <property type="entry name" value="ABC_transporter-like_CS"/>
</dbReference>
<sequence>MPGGARRDQKDMNVLSLKGVKRVAAGRTIVGGVDLAMGPTDVVALLGPSGSGKTSLLRMIAGFDAPDDGRVELDGSIVSAAGRVLCPPERRRVAVAFQDATLFPHLDAIGNAAFGIRTGSRAQRREAASAALAGMGLAAVDGRDVATLSGGEAQRVSLARALASDARLLLLDEPFGNVDRLTRADLVQRLRASLAAGRAAIIVTHDPADALELDARVLVMRDGKLVYDGSAQALLSGTDDNWAARFFRSGQAGVAR</sequence>
<dbReference type="Gene3D" id="3.40.50.300">
    <property type="entry name" value="P-loop containing nucleotide triphosphate hydrolases"/>
    <property type="match status" value="1"/>
</dbReference>
<keyword evidence="4 6" id="KW-0067">ATP-binding</keyword>
<keyword evidence="2" id="KW-1003">Cell membrane</keyword>
<comment type="caution">
    <text evidence="6">The sequence shown here is derived from an EMBL/GenBank/DDBJ whole genome shotgun (WGS) entry which is preliminary data.</text>
</comment>
<keyword evidence="2" id="KW-0472">Membrane</keyword>
<organism evidence="6 7">
    <name type="scientific">Rubrivivax albus</name>
    <dbReference type="NCBI Taxonomy" id="2499835"/>
    <lineage>
        <taxon>Bacteria</taxon>
        <taxon>Pseudomonadati</taxon>
        <taxon>Pseudomonadota</taxon>
        <taxon>Betaproteobacteria</taxon>
        <taxon>Burkholderiales</taxon>
        <taxon>Sphaerotilaceae</taxon>
        <taxon>Rubrivivax</taxon>
    </lineage>
</organism>
<dbReference type="EMBL" id="SACT01000002">
    <property type="protein sequence ID" value="RVT52213.1"/>
    <property type="molecule type" value="Genomic_DNA"/>
</dbReference>
<evidence type="ECO:0000256" key="1">
    <source>
        <dbReference type="ARBA" id="ARBA00022448"/>
    </source>
</evidence>
<dbReference type="Pfam" id="PF00005">
    <property type="entry name" value="ABC_tran"/>
    <property type="match status" value="1"/>
</dbReference>
<keyword evidence="1" id="KW-0813">Transport</keyword>
<dbReference type="PANTHER" id="PTHR42781:SF4">
    <property type="entry name" value="SPERMIDINE_PUTRESCINE IMPORT ATP-BINDING PROTEIN POTA"/>
    <property type="match status" value="1"/>
</dbReference>
<evidence type="ECO:0000313" key="6">
    <source>
        <dbReference type="EMBL" id="RVT52213.1"/>
    </source>
</evidence>
<keyword evidence="7" id="KW-1185">Reference proteome</keyword>
<dbReference type="GO" id="GO:0005524">
    <property type="term" value="F:ATP binding"/>
    <property type="evidence" value="ECO:0007669"/>
    <property type="project" value="UniProtKB-KW"/>
</dbReference>
<accession>A0A437JX09</accession>
<feature type="domain" description="ABC transporter" evidence="5">
    <location>
        <begin position="15"/>
        <end position="247"/>
    </location>
</feature>
<name>A0A437JX09_9BURK</name>